<keyword evidence="1" id="KW-0812">Transmembrane</keyword>
<evidence type="ECO:0000313" key="3">
    <source>
        <dbReference type="Proteomes" id="UP000450012"/>
    </source>
</evidence>
<dbReference type="Proteomes" id="UP000450012">
    <property type="component" value="Unassembled WGS sequence"/>
</dbReference>
<dbReference type="RefSeq" id="WP_161014268.1">
    <property type="nucleotide sequence ID" value="NZ_WWCK01000004.1"/>
</dbReference>
<feature type="transmembrane region" description="Helical" evidence="1">
    <location>
        <begin position="20"/>
        <end position="39"/>
    </location>
</feature>
<feature type="transmembrane region" description="Helical" evidence="1">
    <location>
        <begin position="45"/>
        <end position="63"/>
    </location>
</feature>
<keyword evidence="3" id="KW-1185">Reference proteome</keyword>
<accession>A0A7X4GQA4</accession>
<feature type="transmembrane region" description="Helical" evidence="1">
    <location>
        <begin position="75"/>
        <end position="96"/>
    </location>
</feature>
<feature type="transmembrane region" description="Helical" evidence="1">
    <location>
        <begin position="304"/>
        <end position="326"/>
    </location>
</feature>
<comment type="caution">
    <text evidence="2">The sequence shown here is derived from an EMBL/GenBank/DDBJ whole genome shotgun (WGS) entry which is preliminary data.</text>
</comment>
<organism evidence="2 3">
    <name type="scientific">Duganella rivi</name>
    <dbReference type="NCBI Taxonomy" id="2666083"/>
    <lineage>
        <taxon>Bacteria</taxon>
        <taxon>Pseudomonadati</taxon>
        <taxon>Pseudomonadota</taxon>
        <taxon>Betaproteobacteria</taxon>
        <taxon>Burkholderiales</taxon>
        <taxon>Oxalobacteraceae</taxon>
        <taxon>Telluria group</taxon>
        <taxon>Duganella</taxon>
    </lineage>
</organism>
<feature type="transmembrane region" description="Helical" evidence="1">
    <location>
        <begin position="182"/>
        <end position="203"/>
    </location>
</feature>
<reference evidence="2 3" key="1">
    <citation type="submission" date="2019-12" db="EMBL/GenBank/DDBJ databases">
        <title>Novel species isolated from a subtropical stream in China.</title>
        <authorList>
            <person name="Lu H."/>
        </authorList>
    </citation>
    <scope>NUCLEOTIDE SEQUENCE [LARGE SCALE GENOMIC DNA]</scope>
    <source>
        <strain evidence="2 3">FT55W</strain>
    </source>
</reference>
<feature type="transmembrane region" description="Helical" evidence="1">
    <location>
        <begin position="360"/>
        <end position="379"/>
    </location>
</feature>
<proteinExistence type="predicted"/>
<feature type="transmembrane region" description="Helical" evidence="1">
    <location>
        <begin position="230"/>
        <end position="249"/>
    </location>
</feature>
<protein>
    <submittedName>
        <fullName evidence="2">Uncharacterized protein</fullName>
    </submittedName>
</protein>
<dbReference type="AlphaFoldDB" id="A0A7X4GQA4"/>
<dbReference type="EMBL" id="WWCK01000004">
    <property type="protein sequence ID" value="MYM67692.1"/>
    <property type="molecule type" value="Genomic_DNA"/>
</dbReference>
<evidence type="ECO:0000256" key="1">
    <source>
        <dbReference type="SAM" id="Phobius"/>
    </source>
</evidence>
<feature type="transmembrane region" description="Helical" evidence="1">
    <location>
        <begin position="333"/>
        <end position="354"/>
    </location>
</feature>
<feature type="transmembrane region" description="Helical" evidence="1">
    <location>
        <begin position="150"/>
        <end position="170"/>
    </location>
</feature>
<name>A0A7X4GQA4_9BURK</name>
<keyword evidence="1" id="KW-1133">Transmembrane helix</keyword>
<gene>
    <name evidence="2" type="ORF">GTP45_12720</name>
</gene>
<evidence type="ECO:0000313" key="2">
    <source>
        <dbReference type="EMBL" id="MYM67692.1"/>
    </source>
</evidence>
<feature type="transmembrane region" description="Helical" evidence="1">
    <location>
        <begin position="261"/>
        <end position="284"/>
    </location>
</feature>
<keyword evidence="1" id="KW-0472">Membrane</keyword>
<sequence>MQKGQESSPNAMIDYRASSFFLLALLYLFIPSVLVLVYFSQWPIAVILMAGSALFFLDPRTLWQRGQLLSVFSNTWPYLFISAGIVWLSGILPPFAENADWFKHYAIFNDLVNQPWPPKFIVGDGISTLRYSLSYYVIPALTAKFFGAPFLSLAIFIWTTIGCYFALILAFGEQLNAKAQCFAIGIIFLLFSGADIIGAYLIGPFPPPSTSLMHLEWWASFGELPSSITSIFWTPQHLIAGWVGAFLFFRYPIQSVRNAGVIVCASALWSPFVAVGLIPTFTWAVCKVGLREALSRSNFVASPVLLLISALFLTNGSEGIPFSLIWDTKEFSAAAWILFILLEFFFIGLALWILNPAARSILLIHGVFILFLCFFKVGFYNDLLMRASIPSLGIMAIFTAKSLVCPGDMLKKTPIFILFLVGLSTPFTEIWRGIVSPRLKDVEVVSLFDIVGDNMSLKPQYLVSSVEKIKLLPAVYNESSLKFTPFGEAKFDVNLNRVSSDSYADVAMVSQAVVLPKGYYKLTATLDWNITAQTSGGIGGHISVHSLKRLIPVHESQESDKLVSCYFHSDGKPFQISFGLGGWTVGKGFIQLKKIDISPVKDFL</sequence>